<dbReference type="GO" id="GO:0015036">
    <property type="term" value="F:disulfide oxidoreductase activity"/>
    <property type="evidence" value="ECO:0007669"/>
    <property type="project" value="UniProtKB-ARBA"/>
</dbReference>
<keyword evidence="2" id="KW-1133">Transmembrane helix</keyword>
<feature type="domain" description="Thioredoxin" evidence="3">
    <location>
        <begin position="38"/>
        <end position="170"/>
    </location>
</feature>
<dbReference type="CDD" id="cd03011">
    <property type="entry name" value="TlpA_like_ScsD_MtbDsbE"/>
    <property type="match status" value="1"/>
</dbReference>
<gene>
    <name evidence="4" type="ORF">H735_29330</name>
</gene>
<keyword evidence="1" id="KW-0676">Redox-active center</keyword>
<dbReference type="PROSITE" id="PS00194">
    <property type="entry name" value="THIOREDOXIN_1"/>
    <property type="match status" value="1"/>
</dbReference>
<dbReference type="PANTHER" id="PTHR42852">
    <property type="entry name" value="THIOL:DISULFIDE INTERCHANGE PROTEIN DSBE"/>
    <property type="match status" value="1"/>
</dbReference>
<protein>
    <submittedName>
        <fullName evidence="4">Redoxin</fullName>
    </submittedName>
</protein>
<dbReference type="InterPro" id="IPR017937">
    <property type="entry name" value="Thioredoxin_CS"/>
</dbReference>
<reference evidence="4 5" key="1">
    <citation type="submission" date="2014-07" db="EMBL/GenBank/DDBJ databases">
        <title>Unique and conserved regions in Vibrio harveyi and related species in comparison with the shrimp pathogen Vibrio harveyi CAIM 1792.</title>
        <authorList>
            <person name="Espinoza-Valles I."/>
            <person name="Vora G."/>
            <person name="Leekitcharoenphon P."/>
            <person name="Ussery D."/>
            <person name="Hoj L."/>
            <person name="Gomez-Gil B."/>
        </authorList>
    </citation>
    <scope>NUCLEOTIDE SEQUENCE [LARGE SCALE GENOMIC DNA]</scope>
    <source>
        <strain evidence="5">CAIM 1854 / LMG 25443</strain>
    </source>
</reference>
<dbReference type="RefSeq" id="WP_020197194.1">
    <property type="nucleotide sequence ID" value="NZ_BAOH01000109.1"/>
</dbReference>
<feature type="transmembrane region" description="Helical" evidence="2">
    <location>
        <begin position="12"/>
        <end position="34"/>
    </location>
</feature>
<sequence>MNTVKKRKSLKYWLSQALQLVLMVTVISVAMDWYRTKDIPKEQAPPLSAIMADGEFVDVIAKSHEEPVVVYFWATWCPACKFVSPSVSWLSDYYEVVAVSGASGPQERVQKFMQSKDYQFDNINDPKNAIMQEWSISVTPTIYVLKDGEVSSITTGVTTPIGILARIWMA</sequence>
<keyword evidence="2" id="KW-0812">Transmembrane</keyword>
<organism evidence="4 5">
    <name type="scientific">Vibrio owensii CAIM 1854 = LMG 25443</name>
    <dbReference type="NCBI Taxonomy" id="1229493"/>
    <lineage>
        <taxon>Bacteria</taxon>
        <taxon>Pseudomonadati</taxon>
        <taxon>Pseudomonadota</taxon>
        <taxon>Gammaproteobacteria</taxon>
        <taxon>Vibrionales</taxon>
        <taxon>Vibrionaceae</taxon>
        <taxon>Vibrio</taxon>
    </lineage>
</organism>
<proteinExistence type="predicted"/>
<dbReference type="Gene3D" id="3.40.30.10">
    <property type="entry name" value="Glutaredoxin"/>
    <property type="match status" value="1"/>
</dbReference>
<dbReference type="EMBL" id="JPRD01000079">
    <property type="protein sequence ID" value="KIF45865.1"/>
    <property type="molecule type" value="Genomic_DNA"/>
</dbReference>
<dbReference type="PROSITE" id="PS51352">
    <property type="entry name" value="THIOREDOXIN_2"/>
    <property type="match status" value="1"/>
</dbReference>
<evidence type="ECO:0000256" key="1">
    <source>
        <dbReference type="ARBA" id="ARBA00023284"/>
    </source>
</evidence>
<dbReference type="PATRIC" id="fig|1229493.5.peg.5943"/>
<name>A0A0C1YKQ8_9VIBR</name>
<evidence type="ECO:0000259" key="3">
    <source>
        <dbReference type="PROSITE" id="PS51352"/>
    </source>
</evidence>
<evidence type="ECO:0000313" key="5">
    <source>
        <dbReference type="Proteomes" id="UP000031586"/>
    </source>
</evidence>
<dbReference type="Pfam" id="PF00085">
    <property type="entry name" value="Thioredoxin"/>
    <property type="match status" value="1"/>
</dbReference>
<dbReference type="Proteomes" id="UP000031586">
    <property type="component" value="Unassembled WGS sequence"/>
</dbReference>
<dbReference type="InterPro" id="IPR036249">
    <property type="entry name" value="Thioredoxin-like_sf"/>
</dbReference>
<comment type="caution">
    <text evidence="4">The sequence shown here is derived from an EMBL/GenBank/DDBJ whole genome shotgun (WGS) entry which is preliminary data.</text>
</comment>
<evidence type="ECO:0000256" key="2">
    <source>
        <dbReference type="SAM" id="Phobius"/>
    </source>
</evidence>
<dbReference type="SUPFAM" id="SSF52833">
    <property type="entry name" value="Thioredoxin-like"/>
    <property type="match status" value="1"/>
</dbReference>
<dbReference type="InterPro" id="IPR050553">
    <property type="entry name" value="Thioredoxin_ResA/DsbE_sf"/>
</dbReference>
<dbReference type="InterPro" id="IPR013766">
    <property type="entry name" value="Thioredoxin_domain"/>
</dbReference>
<accession>A0A0C1YKQ8</accession>
<dbReference type="PANTHER" id="PTHR42852:SF17">
    <property type="entry name" value="THIOREDOXIN-LIKE PROTEIN HI_1115"/>
    <property type="match status" value="1"/>
</dbReference>
<dbReference type="AlphaFoldDB" id="A0A0C1YKQ8"/>
<evidence type="ECO:0000313" key="4">
    <source>
        <dbReference type="EMBL" id="KIF45865.1"/>
    </source>
</evidence>
<keyword evidence="2" id="KW-0472">Membrane</keyword>